<dbReference type="NCBIfam" id="TIGR00260">
    <property type="entry name" value="thrC"/>
    <property type="match status" value="1"/>
</dbReference>
<protein>
    <recommendedName>
        <fullName evidence="5">Threonine synthase</fullName>
        <ecNumber evidence="5">4.2.3.1</ecNumber>
    </recommendedName>
</protein>
<evidence type="ECO:0000256" key="1">
    <source>
        <dbReference type="ARBA" id="ARBA00001933"/>
    </source>
</evidence>
<keyword evidence="4" id="KW-0456">Lyase</keyword>
<dbReference type="KEGG" id="crr:CRDco_1350"/>
<comment type="similarity">
    <text evidence="2">Belongs to the threonine synthase family.</text>
</comment>
<evidence type="ECO:0000256" key="6">
    <source>
        <dbReference type="PIRSR" id="PIRSR604450-51"/>
    </source>
</evidence>
<keyword evidence="9" id="KW-1185">Reference proteome</keyword>
<dbReference type="EMBL" id="AP023214">
    <property type="protein sequence ID" value="BCG49359.1"/>
    <property type="molecule type" value="Genomic_DNA"/>
</dbReference>
<dbReference type="EC" id="4.2.3.1" evidence="5"/>
<dbReference type="InterPro" id="IPR036052">
    <property type="entry name" value="TrpB-like_PALP_sf"/>
</dbReference>
<sequence length="436" mass="51574">MFYNSIKNKLNIKNFIDIFFSNLSKDKNLYFPVKISKLNKKFIFSLKNLNYNNFAFSLLRIFLKDLEEEDIYRLINISYSSNFFDNVIKIDKIFNNNYLLNLNNGPTLTFKDIAMIPLGNLLKLLSLKYKKKFIVFCTTSGDTGASANNSLKNIRETKIFTFHPFNMISNIQRKQMTIFKNKNIFNISILGNFDISQYLIKKIFEKINNNKKINLISVNSINWFRIIMQVIYYCYSSLKIYDFKKINFLIPSGNFGNALSAFIAKLLGFPIEKIITCTNDNYFLDNFIKNNNYLNLPLKKTITPSIDISIPSNFSRIINSNFLKKYEMNYLNKSFYSDKIYNKNIINSIEYFYNMYNKLYDPHTITCLSSLKKENKKENMVVSTSYPIKFIFSIKKIMPNIKFTNNLKKIFFIKEKYKIFSQNFFVLINFIKKCII</sequence>
<evidence type="ECO:0000256" key="2">
    <source>
        <dbReference type="ARBA" id="ARBA00005517"/>
    </source>
</evidence>
<dbReference type="GO" id="GO:0004795">
    <property type="term" value="F:threonine synthase activity"/>
    <property type="evidence" value="ECO:0007669"/>
    <property type="project" value="UniProtKB-UniRule"/>
</dbReference>
<dbReference type="PANTHER" id="PTHR42690:SF1">
    <property type="entry name" value="THREONINE SYNTHASE-LIKE 2"/>
    <property type="match status" value="1"/>
</dbReference>
<dbReference type="PANTHER" id="PTHR42690">
    <property type="entry name" value="THREONINE SYNTHASE FAMILY MEMBER"/>
    <property type="match status" value="1"/>
</dbReference>
<evidence type="ECO:0000313" key="8">
    <source>
        <dbReference type="EMBL" id="BCG49359.1"/>
    </source>
</evidence>
<name>A0A7R6VZH6_CARRU</name>
<feature type="modified residue" description="N6-(pyridoxal phosphate)lysine" evidence="6">
    <location>
        <position position="111"/>
    </location>
</feature>
<dbReference type="Proteomes" id="UP000595596">
    <property type="component" value="Chromosome"/>
</dbReference>
<evidence type="ECO:0000256" key="5">
    <source>
        <dbReference type="NCBIfam" id="TIGR00260"/>
    </source>
</evidence>
<organism evidence="8 9">
    <name type="scientific">Candidatus Carsonella ruddii</name>
    <name type="common">Diaphorina cf. continua</name>
    <dbReference type="NCBI Taxonomy" id="2661587"/>
    <lineage>
        <taxon>Bacteria</taxon>
        <taxon>Pseudomonadati</taxon>
        <taxon>Pseudomonadota</taxon>
        <taxon>Gammaproteobacteria</taxon>
        <taxon>Oceanospirillales</taxon>
        <taxon>Halomonadaceae</taxon>
        <taxon>Zymobacter group</taxon>
        <taxon>Candidatus Carsonella</taxon>
    </lineage>
</organism>
<accession>A0A7R6VZH6</accession>
<evidence type="ECO:0000259" key="7">
    <source>
        <dbReference type="Pfam" id="PF14821"/>
    </source>
</evidence>
<dbReference type="Gene3D" id="3.90.1380.10">
    <property type="entry name" value="Threonine synthase, N-terminal domain"/>
    <property type="match status" value="1"/>
</dbReference>
<dbReference type="Pfam" id="PF14821">
    <property type="entry name" value="Thr_synth_N"/>
    <property type="match status" value="1"/>
</dbReference>
<dbReference type="GO" id="GO:0009088">
    <property type="term" value="P:threonine biosynthetic process"/>
    <property type="evidence" value="ECO:0007669"/>
    <property type="project" value="UniProtKB-UniRule"/>
</dbReference>
<keyword evidence="3 6" id="KW-0663">Pyridoxal phosphate</keyword>
<evidence type="ECO:0000256" key="4">
    <source>
        <dbReference type="ARBA" id="ARBA00023239"/>
    </source>
</evidence>
<dbReference type="InterPro" id="IPR029144">
    <property type="entry name" value="Thr_synth_N"/>
</dbReference>
<dbReference type="InterPro" id="IPR051166">
    <property type="entry name" value="Threonine_Synthase"/>
</dbReference>
<dbReference type="SUPFAM" id="SSF53686">
    <property type="entry name" value="Tryptophan synthase beta subunit-like PLP-dependent enzymes"/>
    <property type="match status" value="1"/>
</dbReference>
<evidence type="ECO:0000313" key="9">
    <source>
        <dbReference type="Proteomes" id="UP000595596"/>
    </source>
</evidence>
<proteinExistence type="inferred from homology"/>
<dbReference type="AlphaFoldDB" id="A0A7R6VZH6"/>
<dbReference type="Gene3D" id="3.40.50.1100">
    <property type="match status" value="2"/>
</dbReference>
<dbReference type="RefSeq" id="WP_201329450.1">
    <property type="nucleotide sequence ID" value="NZ_AP023214.1"/>
</dbReference>
<reference evidence="8 9" key="1">
    <citation type="journal article" date="2020" name="Genome Biol. Evol.">
        <title>Comparative Genomics Underlines Multiple Roles of Profftella, an Obligate Symbiont of Psyllids: Providing Toxins, Vitamins, and Carotenoids.</title>
        <authorList>
            <person name="Nakabachi A."/>
            <person name="Piel J."/>
            <person name="Malenovsky I."/>
            <person name="Hirose Y."/>
        </authorList>
    </citation>
    <scope>NUCLEOTIDE SEQUENCE [LARGE SCALE GENOMIC DNA]</scope>
    <source>
        <strain evidence="8 9">Dco</strain>
    </source>
</reference>
<dbReference type="InterPro" id="IPR037158">
    <property type="entry name" value="Thr_synth_N_sf"/>
</dbReference>
<gene>
    <name evidence="8" type="primary">thrC</name>
    <name evidence="8" type="ORF">CRDco_1350</name>
</gene>
<feature type="domain" description="Threonine synthase N-terminal" evidence="7">
    <location>
        <begin position="3"/>
        <end position="79"/>
    </location>
</feature>
<evidence type="ECO:0000256" key="3">
    <source>
        <dbReference type="ARBA" id="ARBA00022898"/>
    </source>
</evidence>
<dbReference type="InterPro" id="IPR004450">
    <property type="entry name" value="Thr_synthase-like"/>
</dbReference>
<comment type="cofactor">
    <cofactor evidence="1 6">
        <name>pyridoxal 5'-phosphate</name>
        <dbReference type="ChEBI" id="CHEBI:597326"/>
    </cofactor>
</comment>